<feature type="signal peptide" evidence="1">
    <location>
        <begin position="1"/>
        <end position="18"/>
    </location>
</feature>
<evidence type="ECO:0000313" key="2">
    <source>
        <dbReference type="EMBL" id="MCI75315.1"/>
    </source>
</evidence>
<dbReference type="Proteomes" id="UP000265520">
    <property type="component" value="Unassembled WGS sequence"/>
</dbReference>
<accession>A0A392UU51</accession>
<dbReference type="AlphaFoldDB" id="A0A392UU51"/>
<keyword evidence="3" id="KW-1185">Reference proteome</keyword>
<dbReference type="EMBL" id="LXQA010879793">
    <property type="protein sequence ID" value="MCI75315.1"/>
    <property type="molecule type" value="Genomic_DNA"/>
</dbReference>
<sequence>ATVQILGHLFLITQLCAGAGVQRFDTDEIWDPPAPFSRIRLRTEQYIDAVQQGWNIDDAVFDFSDDEQ</sequence>
<keyword evidence="1" id="KW-0732">Signal</keyword>
<proteinExistence type="predicted"/>
<protein>
    <submittedName>
        <fullName evidence="2">Uncharacterized protein</fullName>
    </submittedName>
</protein>
<feature type="chain" id="PRO_5017406724" evidence="1">
    <location>
        <begin position="19"/>
        <end position="68"/>
    </location>
</feature>
<evidence type="ECO:0000256" key="1">
    <source>
        <dbReference type="SAM" id="SignalP"/>
    </source>
</evidence>
<feature type="non-terminal residue" evidence="2">
    <location>
        <position position="1"/>
    </location>
</feature>
<reference evidence="2 3" key="1">
    <citation type="journal article" date="2018" name="Front. Plant Sci.">
        <title>Red Clover (Trifolium pratense) and Zigzag Clover (T. medium) - A Picture of Genomic Similarities and Differences.</title>
        <authorList>
            <person name="Dluhosova J."/>
            <person name="Istvanek J."/>
            <person name="Nedelnik J."/>
            <person name="Repkova J."/>
        </authorList>
    </citation>
    <scope>NUCLEOTIDE SEQUENCE [LARGE SCALE GENOMIC DNA]</scope>
    <source>
        <strain evidence="3">cv. 10/8</strain>
        <tissue evidence="2">Leaf</tissue>
    </source>
</reference>
<organism evidence="2 3">
    <name type="scientific">Trifolium medium</name>
    <dbReference type="NCBI Taxonomy" id="97028"/>
    <lineage>
        <taxon>Eukaryota</taxon>
        <taxon>Viridiplantae</taxon>
        <taxon>Streptophyta</taxon>
        <taxon>Embryophyta</taxon>
        <taxon>Tracheophyta</taxon>
        <taxon>Spermatophyta</taxon>
        <taxon>Magnoliopsida</taxon>
        <taxon>eudicotyledons</taxon>
        <taxon>Gunneridae</taxon>
        <taxon>Pentapetalae</taxon>
        <taxon>rosids</taxon>
        <taxon>fabids</taxon>
        <taxon>Fabales</taxon>
        <taxon>Fabaceae</taxon>
        <taxon>Papilionoideae</taxon>
        <taxon>50 kb inversion clade</taxon>
        <taxon>NPAAA clade</taxon>
        <taxon>Hologalegina</taxon>
        <taxon>IRL clade</taxon>
        <taxon>Trifolieae</taxon>
        <taxon>Trifolium</taxon>
    </lineage>
</organism>
<name>A0A392UU51_9FABA</name>
<comment type="caution">
    <text evidence="2">The sequence shown here is derived from an EMBL/GenBank/DDBJ whole genome shotgun (WGS) entry which is preliminary data.</text>
</comment>
<evidence type="ECO:0000313" key="3">
    <source>
        <dbReference type="Proteomes" id="UP000265520"/>
    </source>
</evidence>